<sequence>MTPPVKSVTSKECVVYGFIRKLLSVGMLGILYSSPLLADIVQLNSGGGSSVTNGLRIYIEDTTQIQVRRLNNTGQLYSPTAVPSNTLLDNGIYLRANGGIYGPDHFGFPSNLTPTTYSNRTVSTVVPATPSQGVVQSTTSAFRVGSSGPQVSVVWKYIYPLDYVTAEVTLVIPSGYAVSANNPVRYYHAVDTYLGGSDNGCGVRYIDTNGKQVVGTYPLSSGSCPSSSSLPANLDVIESFRERTGTFNHYCVGLWSSFWSNSTGNACAIAKSTSLSDSISTTYIDTGAAIEYDFTAPGTYIFSYDFVVGSTFVPNYDHIEIRHPGTATLCPVDMQVLACTSSTVPCPDDSMISTGSLTGNLALSPGTSTVTVSPGGFEVGGSAGPIATATLQASTGATYTLGATSLSKAPLNGVKCWNTATNSQNCSFTFSNTPCLTTFECLESGVGYTNLSTNAGARNPIYTKLAGKGFSLDVYALLTAGIKATGYVGNNVTVELVNDNGGCGATTVASKTVSFISTDAGKKTVSFSDSDIPKAYPRLRCKVTDTSLNKNGCSTDNFSVRPTAFTVTSNSAQTTLNAFQTAPAATPSATVTPVFRTRTDNFNLTVSTGESGYNGTPMINNNQLQAHPNAPAVGTVSGTFATATSGVSAGDSFQYSEVGHFKFKPQGIYDDTFTFVDSTNGDCDNTNAFNTDGGGATPKKYGCKIGNLSESNYFGRFIPVAFRVVPDTVTKGCDTFVYYGQDSVSTSKPGLTAKFKLQARNTTDDNDNSLTAVTKNYTDVADPALDYARFDLASWPDFHFAVTPALAGGAVFSASAVTPAVSGTWSNGEAAVVAGYRISRPAAQIGNQTISITAQPQETDSGKTITSNAKNVASDVQYRYGRLAIVPAHGSELLPLPVQMEAQYWDGTLNAYKRNVDDSCTVVPLQTIVMKNYKGNLNACETVLSGNPAVHAGKLGVLLSAPKIGSDGKPNTGSVDLEVNLGTAVGGEKTCLSSSQSDAASGDLSWLGGTDPLGRASFGIYKAPVIYMRENF</sequence>
<dbReference type="AlphaFoldDB" id="A0A1G9F2B9"/>
<gene>
    <name evidence="2" type="ORF">SAMN05192566_2579</name>
</gene>
<dbReference type="Proteomes" id="UP000198629">
    <property type="component" value="Unassembled WGS sequence"/>
</dbReference>
<evidence type="ECO:0000259" key="1">
    <source>
        <dbReference type="Pfam" id="PF20419"/>
    </source>
</evidence>
<accession>A0A1G9F2B9</accession>
<dbReference type="Pfam" id="PF20419">
    <property type="entry name" value="DUF6701"/>
    <property type="match status" value="1"/>
</dbReference>
<dbReference type="STRING" id="492660.SAMN05192566_2579"/>
<proteinExistence type="predicted"/>
<protein>
    <recommendedName>
        <fullName evidence="1">DUF6701 domain-containing protein</fullName>
    </recommendedName>
</protein>
<feature type="domain" description="DUF6701" evidence="1">
    <location>
        <begin position="502"/>
        <end position="1030"/>
    </location>
</feature>
<evidence type="ECO:0000313" key="3">
    <source>
        <dbReference type="Proteomes" id="UP000198629"/>
    </source>
</evidence>
<keyword evidence="3" id="KW-1185">Reference proteome</keyword>
<reference evidence="3" key="1">
    <citation type="submission" date="2016-10" db="EMBL/GenBank/DDBJ databases">
        <authorList>
            <person name="Varghese N."/>
            <person name="Submissions S."/>
        </authorList>
    </citation>
    <scope>NUCLEOTIDE SEQUENCE [LARGE SCALE GENOMIC DNA]</scope>
    <source>
        <strain evidence="3">CBMB127</strain>
    </source>
</reference>
<dbReference type="InterPro" id="IPR046524">
    <property type="entry name" value="DUF6701"/>
</dbReference>
<dbReference type="EMBL" id="FNFX01000005">
    <property type="protein sequence ID" value="SDK82470.1"/>
    <property type="molecule type" value="Genomic_DNA"/>
</dbReference>
<name>A0A1G9F2B9_9PROT</name>
<organism evidence="2 3">
    <name type="scientific">Methylophilus rhizosphaerae</name>
    <dbReference type="NCBI Taxonomy" id="492660"/>
    <lineage>
        <taxon>Bacteria</taxon>
        <taxon>Pseudomonadati</taxon>
        <taxon>Pseudomonadota</taxon>
        <taxon>Betaproteobacteria</taxon>
        <taxon>Nitrosomonadales</taxon>
        <taxon>Methylophilaceae</taxon>
        <taxon>Methylophilus</taxon>
    </lineage>
</organism>
<evidence type="ECO:0000313" key="2">
    <source>
        <dbReference type="EMBL" id="SDK82470.1"/>
    </source>
</evidence>